<name>A0A3S5B896_9PLAT</name>
<proteinExistence type="predicted"/>
<keyword evidence="2" id="KW-1185">Reference proteome</keyword>
<dbReference type="Proteomes" id="UP000784294">
    <property type="component" value="Unassembled WGS sequence"/>
</dbReference>
<protein>
    <submittedName>
        <fullName evidence="1">Uncharacterized protein</fullName>
    </submittedName>
</protein>
<organism evidence="1 2">
    <name type="scientific">Protopolystoma xenopodis</name>
    <dbReference type="NCBI Taxonomy" id="117903"/>
    <lineage>
        <taxon>Eukaryota</taxon>
        <taxon>Metazoa</taxon>
        <taxon>Spiralia</taxon>
        <taxon>Lophotrochozoa</taxon>
        <taxon>Platyhelminthes</taxon>
        <taxon>Monogenea</taxon>
        <taxon>Polyopisthocotylea</taxon>
        <taxon>Polystomatidea</taxon>
        <taxon>Polystomatidae</taxon>
        <taxon>Protopolystoma</taxon>
    </lineage>
</organism>
<dbReference type="AlphaFoldDB" id="A0A3S5B896"/>
<dbReference type="EMBL" id="CAAALY010260908">
    <property type="protein sequence ID" value="VEL39339.1"/>
    <property type="molecule type" value="Genomic_DNA"/>
</dbReference>
<sequence length="234" mass="25348">MTPSLGYCQEWDSETILLQHEPVATSLFSRDNRQDTLGPNCLTLNGNTNPDTLTCTSLSSSTTPSLTSHATDHRSPLAIDKHSVTLTAPVHSPDHPEAPSTDLSIGLKSGQTAFAKERTIATPSLVGVDQLVQLLQTFDEEGAMLSSRPAALFHSIQTQSRTPRRALESAYIRPDFSIHVEQYRSICLPLDILLFCRPSQTLLLSSLTLQPSSSALSLKQASPSFLSVSCTDVS</sequence>
<accession>A0A3S5B896</accession>
<evidence type="ECO:0000313" key="1">
    <source>
        <dbReference type="EMBL" id="VEL39339.1"/>
    </source>
</evidence>
<evidence type="ECO:0000313" key="2">
    <source>
        <dbReference type="Proteomes" id="UP000784294"/>
    </source>
</evidence>
<reference evidence="1" key="1">
    <citation type="submission" date="2018-11" db="EMBL/GenBank/DDBJ databases">
        <authorList>
            <consortium name="Pathogen Informatics"/>
        </authorList>
    </citation>
    <scope>NUCLEOTIDE SEQUENCE</scope>
</reference>
<gene>
    <name evidence="1" type="ORF">PXEA_LOCUS32779</name>
</gene>
<comment type="caution">
    <text evidence="1">The sequence shown here is derived from an EMBL/GenBank/DDBJ whole genome shotgun (WGS) entry which is preliminary data.</text>
</comment>